<evidence type="ECO:0008006" key="4">
    <source>
        <dbReference type="Google" id="ProtNLM"/>
    </source>
</evidence>
<sequence>MFYNLMIPWNATGRAILPLPLLPLPLLLLLLLKNLCATCPSRRIVAANRRWAHRFPQRRLRSCHEKSKPPFTWKLATLHQGFWCGSHYSFFLFFHVLKFPSIILPLETAHVRASKRNNAWLLNERGCPVLLRSNVDNSHNRSLHPKFTNTTVNGTSAF</sequence>
<dbReference type="EMBL" id="JAULSR010000001">
    <property type="protein sequence ID" value="KAK0637482.1"/>
    <property type="molecule type" value="Genomic_DNA"/>
</dbReference>
<organism evidence="2 3">
    <name type="scientific">Bombardia bombarda</name>
    <dbReference type="NCBI Taxonomy" id="252184"/>
    <lineage>
        <taxon>Eukaryota</taxon>
        <taxon>Fungi</taxon>
        <taxon>Dikarya</taxon>
        <taxon>Ascomycota</taxon>
        <taxon>Pezizomycotina</taxon>
        <taxon>Sordariomycetes</taxon>
        <taxon>Sordariomycetidae</taxon>
        <taxon>Sordariales</taxon>
        <taxon>Lasiosphaeriaceae</taxon>
        <taxon>Bombardia</taxon>
    </lineage>
</organism>
<keyword evidence="1" id="KW-0732">Signal</keyword>
<evidence type="ECO:0000256" key="1">
    <source>
        <dbReference type="SAM" id="SignalP"/>
    </source>
</evidence>
<dbReference type="Proteomes" id="UP001174934">
    <property type="component" value="Unassembled WGS sequence"/>
</dbReference>
<dbReference type="AlphaFoldDB" id="A0AA39XQE1"/>
<evidence type="ECO:0000313" key="2">
    <source>
        <dbReference type="EMBL" id="KAK0637482.1"/>
    </source>
</evidence>
<name>A0AA39XQE1_9PEZI</name>
<comment type="caution">
    <text evidence="2">The sequence shown here is derived from an EMBL/GenBank/DDBJ whole genome shotgun (WGS) entry which is preliminary data.</text>
</comment>
<protein>
    <recommendedName>
        <fullName evidence="4">Secreted protein</fullName>
    </recommendedName>
</protein>
<reference evidence="2" key="1">
    <citation type="submission" date="2023-06" db="EMBL/GenBank/DDBJ databases">
        <title>Genome-scale phylogeny and comparative genomics of the fungal order Sordariales.</title>
        <authorList>
            <consortium name="Lawrence Berkeley National Laboratory"/>
            <person name="Hensen N."/>
            <person name="Bonometti L."/>
            <person name="Westerberg I."/>
            <person name="Brannstrom I.O."/>
            <person name="Guillou S."/>
            <person name="Cros-Aarteil S."/>
            <person name="Calhoun S."/>
            <person name="Haridas S."/>
            <person name="Kuo A."/>
            <person name="Mondo S."/>
            <person name="Pangilinan J."/>
            <person name="Riley R."/>
            <person name="LaButti K."/>
            <person name="Andreopoulos B."/>
            <person name="Lipzen A."/>
            <person name="Chen C."/>
            <person name="Yanf M."/>
            <person name="Daum C."/>
            <person name="Ng V."/>
            <person name="Clum A."/>
            <person name="Steindorff A."/>
            <person name="Ohm R."/>
            <person name="Martin F."/>
            <person name="Silar P."/>
            <person name="Natvig D."/>
            <person name="Lalanne C."/>
            <person name="Gautier V."/>
            <person name="Ament-velasquez S.L."/>
            <person name="Kruys A."/>
            <person name="Hutchinson M.I."/>
            <person name="Powell A.J."/>
            <person name="Barry K."/>
            <person name="Miller A.N."/>
            <person name="Grigoriev I.V."/>
            <person name="Debuchy R."/>
            <person name="Gladieux P."/>
            <person name="Thoren M.H."/>
            <person name="Johannesson H."/>
        </authorList>
    </citation>
    <scope>NUCLEOTIDE SEQUENCE</scope>
    <source>
        <strain evidence="2">SMH3391-2</strain>
    </source>
</reference>
<accession>A0AA39XQE1</accession>
<feature type="chain" id="PRO_5041353995" description="Secreted protein" evidence="1">
    <location>
        <begin position="38"/>
        <end position="158"/>
    </location>
</feature>
<keyword evidence="3" id="KW-1185">Reference proteome</keyword>
<gene>
    <name evidence="2" type="ORF">B0T17DRAFT_110454</name>
</gene>
<proteinExistence type="predicted"/>
<feature type="signal peptide" evidence="1">
    <location>
        <begin position="1"/>
        <end position="37"/>
    </location>
</feature>
<evidence type="ECO:0000313" key="3">
    <source>
        <dbReference type="Proteomes" id="UP001174934"/>
    </source>
</evidence>